<name>A0A8H3BSS0_9AGAM</name>
<dbReference type="Pfam" id="PF01464">
    <property type="entry name" value="SLT"/>
    <property type="match status" value="1"/>
</dbReference>
<dbReference type="AlphaFoldDB" id="A0A8H3BSS0"/>
<evidence type="ECO:0000256" key="1">
    <source>
        <dbReference type="SAM" id="MobiDB-lite"/>
    </source>
</evidence>
<feature type="domain" description="Transglycosylase SLT" evidence="2">
    <location>
        <begin position="212"/>
        <end position="299"/>
    </location>
</feature>
<dbReference type="EMBL" id="CAJMXA010001588">
    <property type="protein sequence ID" value="CAE6465836.1"/>
    <property type="molecule type" value="Genomic_DNA"/>
</dbReference>
<dbReference type="InterPro" id="IPR008258">
    <property type="entry name" value="Transglycosylase_SLT_dom_1"/>
</dbReference>
<sequence>MAHGSFSETSSVYFQTDCPFRFQPTAAVPYTIMKAAAPLSLVALLATSAVALDVSTGHTGISPVHARLHASRAQMRRESSGQFYKRCKPKNTASPSVTPEPAPSPKNPDPTSSPEPTPTPAPAPAPAPENSGGSGDVIKVKTNGCGDVGATSQVTKTSGPNGSQEWLNCGVNAGGWKPPFVQVSDIKFKDLGAELASGNSIFKNCAQFSDPIYSAAGQTGLPPILIASIMMQESSCNKDTIGGGGEQGLMQITHDKCGGAPNGDCKEPWFNIVTGAKYLKSQIDANGGNVLKAVGSYNGWTDGLTYGKATAARYSNCCRCQNNLDYLHQFFNGWLQGKDAYSNDLGVYKNLAVCGPY</sequence>
<accession>A0A8H3BSS0</accession>
<evidence type="ECO:0000313" key="4">
    <source>
        <dbReference type="Proteomes" id="UP000663853"/>
    </source>
</evidence>
<comment type="caution">
    <text evidence="3">The sequence shown here is derived from an EMBL/GenBank/DDBJ whole genome shotgun (WGS) entry which is preliminary data.</text>
</comment>
<feature type="region of interest" description="Disordered" evidence="1">
    <location>
        <begin position="70"/>
        <end position="144"/>
    </location>
</feature>
<protein>
    <recommendedName>
        <fullName evidence="2">Transglycosylase SLT domain-containing protein</fullName>
    </recommendedName>
</protein>
<dbReference type="Proteomes" id="UP000663853">
    <property type="component" value="Unassembled WGS sequence"/>
</dbReference>
<dbReference type="InterPro" id="IPR023346">
    <property type="entry name" value="Lysozyme-like_dom_sf"/>
</dbReference>
<dbReference type="Gene3D" id="1.10.530.10">
    <property type="match status" value="1"/>
</dbReference>
<evidence type="ECO:0000313" key="3">
    <source>
        <dbReference type="EMBL" id="CAE6465836.1"/>
    </source>
</evidence>
<feature type="compositionally biased region" description="Pro residues" evidence="1">
    <location>
        <begin position="98"/>
        <end position="127"/>
    </location>
</feature>
<evidence type="ECO:0000259" key="2">
    <source>
        <dbReference type="Pfam" id="PF01464"/>
    </source>
</evidence>
<gene>
    <name evidence="3" type="ORF">RDB_LOCUS68652</name>
</gene>
<reference evidence="3" key="1">
    <citation type="submission" date="2021-01" db="EMBL/GenBank/DDBJ databases">
        <authorList>
            <person name="Kaushik A."/>
        </authorList>
    </citation>
    <scope>NUCLEOTIDE SEQUENCE</scope>
    <source>
        <strain evidence="3">AG6-10EEA</strain>
    </source>
</reference>
<proteinExistence type="predicted"/>
<dbReference type="CDD" id="cd00254">
    <property type="entry name" value="LT-like"/>
    <property type="match status" value="1"/>
</dbReference>
<dbReference type="SUPFAM" id="SSF53955">
    <property type="entry name" value="Lysozyme-like"/>
    <property type="match status" value="1"/>
</dbReference>
<organism evidence="3 4">
    <name type="scientific">Rhizoctonia solani</name>
    <dbReference type="NCBI Taxonomy" id="456999"/>
    <lineage>
        <taxon>Eukaryota</taxon>
        <taxon>Fungi</taxon>
        <taxon>Dikarya</taxon>
        <taxon>Basidiomycota</taxon>
        <taxon>Agaricomycotina</taxon>
        <taxon>Agaricomycetes</taxon>
        <taxon>Cantharellales</taxon>
        <taxon>Ceratobasidiaceae</taxon>
        <taxon>Rhizoctonia</taxon>
    </lineage>
</organism>